<gene>
    <name evidence="3" type="ORF">H0185_15010</name>
</gene>
<dbReference type="InterPro" id="IPR020556">
    <property type="entry name" value="Amidase_CS"/>
</dbReference>
<dbReference type="RefSeq" id="WP_221874330.1">
    <property type="nucleotide sequence ID" value="NZ_JACWFH010000019.1"/>
</dbReference>
<dbReference type="PANTHER" id="PTHR11895">
    <property type="entry name" value="TRANSAMIDASE"/>
    <property type="match status" value="1"/>
</dbReference>
<organism evidence="3 4">
    <name type="scientific">Mesobacillus maritimus</name>
    <dbReference type="NCBI Taxonomy" id="1643336"/>
    <lineage>
        <taxon>Bacteria</taxon>
        <taxon>Bacillati</taxon>
        <taxon>Bacillota</taxon>
        <taxon>Bacilli</taxon>
        <taxon>Bacillales</taxon>
        <taxon>Bacillaceae</taxon>
        <taxon>Mesobacillus</taxon>
    </lineage>
</organism>
<dbReference type="PANTHER" id="PTHR11895:SF7">
    <property type="entry name" value="GLUTAMYL-TRNA(GLN) AMIDOTRANSFERASE SUBUNIT A, MITOCHONDRIAL"/>
    <property type="match status" value="1"/>
</dbReference>
<dbReference type="Proteomes" id="UP000769780">
    <property type="component" value="Unassembled WGS sequence"/>
</dbReference>
<evidence type="ECO:0000256" key="1">
    <source>
        <dbReference type="ARBA" id="ARBA00009199"/>
    </source>
</evidence>
<dbReference type="SUPFAM" id="SSF75304">
    <property type="entry name" value="Amidase signature (AS) enzymes"/>
    <property type="match status" value="1"/>
</dbReference>
<evidence type="ECO:0000259" key="2">
    <source>
        <dbReference type="Pfam" id="PF01425"/>
    </source>
</evidence>
<dbReference type="PROSITE" id="PS00571">
    <property type="entry name" value="AMIDASES"/>
    <property type="match status" value="1"/>
</dbReference>
<name>A0ABS7K769_9BACI</name>
<feature type="domain" description="Amidase" evidence="2">
    <location>
        <begin position="24"/>
        <end position="452"/>
    </location>
</feature>
<dbReference type="InterPro" id="IPR036928">
    <property type="entry name" value="AS_sf"/>
</dbReference>
<dbReference type="Pfam" id="PF01425">
    <property type="entry name" value="Amidase"/>
    <property type="match status" value="1"/>
</dbReference>
<keyword evidence="4" id="KW-1185">Reference proteome</keyword>
<dbReference type="InterPro" id="IPR000120">
    <property type="entry name" value="Amidase"/>
</dbReference>
<protein>
    <submittedName>
        <fullName evidence="3">Amidase</fullName>
    </submittedName>
</protein>
<evidence type="ECO:0000313" key="3">
    <source>
        <dbReference type="EMBL" id="MBY0098109.1"/>
    </source>
</evidence>
<reference evidence="3 4" key="1">
    <citation type="submission" date="2020-07" db="EMBL/GenBank/DDBJ databases">
        <title>Fungal Genomes of the International Space Station.</title>
        <authorList>
            <person name="Seuylemezian A."/>
            <person name="Singh N.K."/>
            <person name="Wood J."/>
            <person name="Venkateswaran K."/>
        </authorList>
    </citation>
    <scope>NUCLEOTIDE SEQUENCE [LARGE SCALE GENOMIC DNA]</scope>
    <source>
        <strain evidence="3 4">PL-B2</strain>
    </source>
</reference>
<evidence type="ECO:0000313" key="4">
    <source>
        <dbReference type="Proteomes" id="UP000769780"/>
    </source>
</evidence>
<proteinExistence type="inferred from homology"/>
<comment type="similarity">
    <text evidence="1">Belongs to the amidase family.</text>
</comment>
<comment type="caution">
    <text evidence="3">The sequence shown here is derived from an EMBL/GenBank/DDBJ whole genome shotgun (WGS) entry which is preliminary data.</text>
</comment>
<dbReference type="InterPro" id="IPR023631">
    <property type="entry name" value="Amidase_dom"/>
</dbReference>
<dbReference type="Gene3D" id="3.90.1300.10">
    <property type="entry name" value="Amidase signature (AS) domain"/>
    <property type="match status" value="1"/>
</dbReference>
<sequence length="476" mass="51805">MNITDLTATQLVNRIKNKELSPVEVTNAFLERIETHNSKWNAFVTVNEQAIEEAKKVEDKMMKGEEVGKLQGIPVAIKDLTPTKGLLTTYGSPAFKDNIPDKDPVFLSRIKKAGGIVLGKTNTPEFGHKGVTDNPLFGVTKNPWDVNLTPGGSSGGSAAAVAAKLAPFAEGSDGGGSIRIPAALTGIFGFKPTFGVIPHEGEENLYGSEHPYLHNGPMARTVEDAALLFSVMQGYDANIPNAVPTLKDDFTNLGREMKGLKIAYTRNFGLYEISEDVAQVVDQAVKHYEALGCQVEEVDVDLHMSLKELTRAFSGMWCVKFAGTYGKLYDQDPDSFSEGMAKMIQIGRKLSAVDYKEIEVKRTLVWKEIQNILNNYDLILSPVLATTAFDHQLAGPSLINGKSVNPATDWMLTQIYNFTGHPAASLPVGLTKAGLPVGLQVAGKRFADKLVLDACHAYEQVFPTYLEPLEGNLSKN</sequence>
<accession>A0ABS7K769</accession>
<dbReference type="EMBL" id="JACWFH010000019">
    <property type="protein sequence ID" value="MBY0098109.1"/>
    <property type="molecule type" value="Genomic_DNA"/>
</dbReference>